<dbReference type="EMBL" id="CAJNDS010002578">
    <property type="protein sequence ID" value="CAE7532220.1"/>
    <property type="molecule type" value="Genomic_DNA"/>
</dbReference>
<evidence type="ECO:0000313" key="1">
    <source>
        <dbReference type="EMBL" id="CAE7532220.1"/>
    </source>
</evidence>
<dbReference type="Proteomes" id="UP000604046">
    <property type="component" value="Unassembled WGS sequence"/>
</dbReference>
<comment type="caution">
    <text evidence="1">The sequence shown here is derived from an EMBL/GenBank/DDBJ whole genome shotgun (WGS) entry which is preliminary data.</text>
</comment>
<reference evidence="1" key="1">
    <citation type="submission" date="2021-02" db="EMBL/GenBank/DDBJ databases">
        <authorList>
            <person name="Dougan E. K."/>
            <person name="Rhodes N."/>
            <person name="Thang M."/>
            <person name="Chan C."/>
        </authorList>
    </citation>
    <scope>NUCLEOTIDE SEQUENCE</scope>
</reference>
<proteinExistence type="predicted"/>
<protein>
    <submittedName>
        <fullName evidence="1">Uncharacterized protein</fullName>
    </submittedName>
</protein>
<evidence type="ECO:0000313" key="2">
    <source>
        <dbReference type="Proteomes" id="UP000604046"/>
    </source>
</evidence>
<dbReference type="AlphaFoldDB" id="A0A812TPD6"/>
<gene>
    <name evidence="1" type="ORF">SNAT2548_LOCUS29819</name>
</gene>
<organism evidence="1 2">
    <name type="scientific">Symbiodinium natans</name>
    <dbReference type="NCBI Taxonomy" id="878477"/>
    <lineage>
        <taxon>Eukaryota</taxon>
        <taxon>Sar</taxon>
        <taxon>Alveolata</taxon>
        <taxon>Dinophyceae</taxon>
        <taxon>Suessiales</taxon>
        <taxon>Symbiodiniaceae</taxon>
        <taxon>Symbiodinium</taxon>
    </lineage>
</organism>
<dbReference type="OrthoDB" id="405979at2759"/>
<accession>A0A812TPD6</accession>
<sequence>MELVAPCKRSWRCALFSVMVLAAIWYFQAAIASQNLCEHLRPQNLASADGADANSVPPGRWCTRSWYESSSIEKLFYRNADVLTANRTILCETLKPWNYEDSWRRPIREGRARSPQSTMFSTLCREGFRPQVLEPLAGVLRDPRFLCDFDSPDTNIHLGTRDWLVMADSSDYPPQPGTRRLFFDAGGTTFAPVMQWFAQTYEDRGLPLDEIYVWEVKNISEADYWANVPEHITNRYKPKLTRYNAVGIVTGLGAEHNPMTQIHKKCRAQDFCVFKLDVDTPSVEMPIVHQLIENPGHVSEFFFEHHVWSPLMFKWWGTRSGVNGTFQYSYDIFTRLRQKGIRAHSWI</sequence>
<name>A0A812TPD6_9DINO</name>
<keyword evidence="2" id="KW-1185">Reference proteome</keyword>